<organism evidence="1 2">
    <name type="scientific">Hypsizygus marmoreus</name>
    <name type="common">White beech mushroom</name>
    <name type="synonym">Agaricus marmoreus</name>
    <dbReference type="NCBI Taxonomy" id="39966"/>
    <lineage>
        <taxon>Eukaryota</taxon>
        <taxon>Fungi</taxon>
        <taxon>Dikarya</taxon>
        <taxon>Basidiomycota</taxon>
        <taxon>Agaricomycotina</taxon>
        <taxon>Agaricomycetes</taxon>
        <taxon>Agaricomycetidae</taxon>
        <taxon>Agaricales</taxon>
        <taxon>Tricholomatineae</taxon>
        <taxon>Lyophyllaceae</taxon>
        <taxon>Hypsizygus</taxon>
    </lineage>
</organism>
<proteinExistence type="predicted"/>
<reference evidence="1" key="1">
    <citation type="submission" date="2018-04" db="EMBL/GenBank/DDBJ databases">
        <title>Whole genome sequencing of Hypsizygus marmoreus.</title>
        <authorList>
            <person name="Choi I.-G."/>
            <person name="Min B."/>
            <person name="Kim J.-G."/>
            <person name="Kim S."/>
            <person name="Oh Y.-L."/>
            <person name="Kong W.-S."/>
            <person name="Park H."/>
            <person name="Jeong J."/>
            <person name="Song E.-S."/>
        </authorList>
    </citation>
    <scope>NUCLEOTIDE SEQUENCE [LARGE SCALE GENOMIC DNA]</scope>
    <source>
        <strain evidence="1">51987-8</strain>
    </source>
</reference>
<dbReference type="EMBL" id="LUEZ02000013">
    <property type="protein sequence ID" value="RDB28018.1"/>
    <property type="molecule type" value="Genomic_DNA"/>
</dbReference>
<sequence length="109" mass="12108">MPNIAVFRELENRKQPLRRVNLECLRDGVNQYCPLSFPQPAHGRFPPVNHGRLNNAAVPPGAMIYAVPTAPESHLAALQFNALSENNAPVPQDNFEDDDIEFVLVNGYA</sequence>
<name>A0A369K241_HYPMA</name>
<dbReference type="AlphaFoldDB" id="A0A369K241"/>
<dbReference type="Proteomes" id="UP000076154">
    <property type="component" value="Unassembled WGS sequence"/>
</dbReference>
<comment type="caution">
    <text evidence="1">The sequence shown here is derived from an EMBL/GenBank/DDBJ whole genome shotgun (WGS) entry which is preliminary data.</text>
</comment>
<accession>A0A369K241</accession>
<gene>
    <name evidence="1" type="ORF">Hypma_002261</name>
</gene>
<keyword evidence="2" id="KW-1185">Reference proteome</keyword>
<evidence type="ECO:0000313" key="1">
    <source>
        <dbReference type="EMBL" id="RDB28018.1"/>
    </source>
</evidence>
<protein>
    <submittedName>
        <fullName evidence="1">Uncharacterized protein</fullName>
    </submittedName>
</protein>
<evidence type="ECO:0000313" key="2">
    <source>
        <dbReference type="Proteomes" id="UP000076154"/>
    </source>
</evidence>
<dbReference type="InParanoid" id="A0A369K241"/>